<evidence type="ECO:0000256" key="1">
    <source>
        <dbReference type="ARBA" id="ARBA00008520"/>
    </source>
</evidence>
<dbReference type="OrthoDB" id="9768630at2"/>
<feature type="chain" id="PRO_5038423382" evidence="4">
    <location>
        <begin position="21"/>
        <end position="424"/>
    </location>
</feature>
<dbReference type="EMBL" id="CP076607">
    <property type="protein sequence ID" value="QWU16566.1"/>
    <property type="molecule type" value="Genomic_DNA"/>
</dbReference>
<sequence length="424" mass="47610">MKQIWSVVCTVIILGTLLSACSSSGNQSKTDQAANGDGSNKQKEVTIKVVEYKNLEGYKDIAREFEKQNPGVKVEFSYINSVDFDPTMKARYAAGDMPDIFNNWNVDVWKDFYEDLSDQPWVGDLFEGTKGFVTRDGKLLGMPYIIEGAGLVYNKELFEKAGITATPKTFTELKAIAQKLEDSGTQPFVNSYGEPLFQLGAHFFNNAMDRVDNPVQFIEDLRNGKAHLVGNPLFERMLDVLRFSAEHGNHKDLTTDGNTQANDLVNGKAAMALQGNWIQDNVNKSNPGLKMGIMPYPFTDDINLNDKINMQIYSLAVYNKSPNKEIAKKFLNFLVTSDIGKKTLVEVFHQVPAMKTIKPTEQFVGPINMDLLSYLEQGKVVPVAFWDYFPIATDIGQVLQKFVAKKASSTQTLEEIETLFKNWR</sequence>
<evidence type="ECO:0000313" key="6">
    <source>
        <dbReference type="EMBL" id="SEO40921.1"/>
    </source>
</evidence>
<keyword evidence="3 4" id="KW-0732">Signal</keyword>
<evidence type="ECO:0000256" key="2">
    <source>
        <dbReference type="ARBA" id="ARBA00022448"/>
    </source>
</evidence>
<reference evidence="6 7" key="1">
    <citation type="submission" date="2016-10" db="EMBL/GenBank/DDBJ databases">
        <authorList>
            <person name="de Groot N.N."/>
        </authorList>
    </citation>
    <scope>NUCLEOTIDE SEQUENCE [LARGE SCALE GENOMIC DNA]</scope>
    <source>
        <strain evidence="6 7">CGMCC 1.10238</strain>
    </source>
</reference>
<dbReference type="Pfam" id="PF01547">
    <property type="entry name" value="SBP_bac_1"/>
    <property type="match status" value="1"/>
</dbReference>
<comment type="similarity">
    <text evidence="1">Belongs to the bacterial solute-binding protein 1 family.</text>
</comment>
<dbReference type="Proteomes" id="UP000683429">
    <property type="component" value="Chromosome"/>
</dbReference>
<dbReference type="AlphaFoldDB" id="A0A1H8PGJ6"/>
<protein>
    <submittedName>
        <fullName evidence="5">Extracellular solute-binding protein</fullName>
    </submittedName>
    <submittedName>
        <fullName evidence="6">Raffinose/stachyose/melibiose transport system substrate-binding protein</fullName>
    </submittedName>
</protein>
<dbReference type="Proteomes" id="UP000198809">
    <property type="component" value="Unassembled WGS sequence"/>
</dbReference>
<dbReference type="PROSITE" id="PS51257">
    <property type="entry name" value="PROKAR_LIPOPROTEIN"/>
    <property type="match status" value="1"/>
</dbReference>
<dbReference type="InterPro" id="IPR006059">
    <property type="entry name" value="SBP"/>
</dbReference>
<dbReference type="GO" id="GO:1901982">
    <property type="term" value="F:maltose binding"/>
    <property type="evidence" value="ECO:0007669"/>
    <property type="project" value="TreeGrafter"/>
</dbReference>
<dbReference type="GO" id="GO:0015768">
    <property type="term" value="P:maltose transport"/>
    <property type="evidence" value="ECO:0007669"/>
    <property type="project" value="TreeGrafter"/>
</dbReference>
<dbReference type="PANTHER" id="PTHR30061">
    <property type="entry name" value="MALTOSE-BINDING PERIPLASMIC PROTEIN"/>
    <property type="match status" value="1"/>
</dbReference>
<evidence type="ECO:0000256" key="4">
    <source>
        <dbReference type="SAM" id="SignalP"/>
    </source>
</evidence>
<name>A0A1H8PGJ6_9BACL</name>
<evidence type="ECO:0000256" key="3">
    <source>
        <dbReference type="ARBA" id="ARBA00022729"/>
    </source>
</evidence>
<dbReference type="GO" id="GO:0042956">
    <property type="term" value="P:maltodextrin transmembrane transport"/>
    <property type="evidence" value="ECO:0007669"/>
    <property type="project" value="TreeGrafter"/>
</dbReference>
<feature type="signal peptide" evidence="4">
    <location>
        <begin position="1"/>
        <end position="20"/>
    </location>
</feature>
<evidence type="ECO:0000313" key="5">
    <source>
        <dbReference type="EMBL" id="QWU16566.1"/>
    </source>
</evidence>
<evidence type="ECO:0000313" key="8">
    <source>
        <dbReference type="Proteomes" id="UP000683429"/>
    </source>
</evidence>
<proteinExistence type="inferred from homology"/>
<accession>A0A1H8PGJ6</accession>
<dbReference type="RefSeq" id="WP_036600686.1">
    <property type="nucleotide sequence ID" value="NZ_CP076607.1"/>
</dbReference>
<organism evidence="6 7">
    <name type="scientific">Paenibacillus sophorae</name>
    <dbReference type="NCBI Taxonomy" id="1333845"/>
    <lineage>
        <taxon>Bacteria</taxon>
        <taxon>Bacillati</taxon>
        <taxon>Bacillota</taxon>
        <taxon>Bacilli</taxon>
        <taxon>Bacillales</taxon>
        <taxon>Paenibacillaceae</taxon>
        <taxon>Paenibacillus</taxon>
    </lineage>
</organism>
<reference evidence="5 8" key="2">
    <citation type="submission" date="2021-06" db="EMBL/GenBank/DDBJ databases">
        <title>Whole genome sequence of Paenibacillus sophorae DSM23020 for comparative genomics.</title>
        <authorList>
            <person name="Kim M.-J."/>
            <person name="Lee G."/>
            <person name="Shin J.-H."/>
        </authorList>
    </citation>
    <scope>NUCLEOTIDE SEQUENCE [LARGE SCALE GENOMIC DNA]</scope>
    <source>
        <strain evidence="5 8">DSM 23020</strain>
    </source>
</reference>
<keyword evidence="2" id="KW-0813">Transport</keyword>
<gene>
    <name evidence="5" type="ORF">KP014_04870</name>
    <name evidence="6" type="ORF">SAMN04487895_107190</name>
</gene>
<evidence type="ECO:0000313" key="7">
    <source>
        <dbReference type="Proteomes" id="UP000198809"/>
    </source>
</evidence>
<dbReference type="PANTHER" id="PTHR30061:SF50">
    <property type="entry name" value="MALTOSE_MALTODEXTRIN-BINDING PERIPLASMIC PROTEIN"/>
    <property type="match status" value="1"/>
</dbReference>
<keyword evidence="8" id="KW-1185">Reference proteome</keyword>
<dbReference type="EMBL" id="FODH01000007">
    <property type="protein sequence ID" value="SEO40921.1"/>
    <property type="molecule type" value="Genomic_DNA"/>
</dbReference>
<dbReference type="SUPFAM" id="SSF53850">
    <property type="entry name" value="Periplasmic binding protein-like II"/>
    <property type="match status" value="1"/>
</dbReference>
<dbReference type="STRING" id="1333845.SAMN04487895_107190"/>
<dbReference type="Gene3D" id="3.40.190.10">
    <property type="entry name" value="Periplasmic binding protein-like II"/>
    <property type="match status" value="2"/>
</dbReference>
<dbReference type="GO" id="GO:0055052">
    <property type="term" value="C:ATP-binding cassette (ABC) transporter complex, substrate-binding subunit-containing"/>
    <property type="evidence" value="ECO:0007669"/>
    <property type="project" value="TreeGrafter"/>
</dbReference>